<accession>A0A7H8N0T8</accession>
<dbReference type="RefSeq" id="WP_176145888.1">
    <property type="nucleotide sequence ID" value="NZ_CP054927.1"/>
</dbReference>
<proteinExistence type="predicted"/>
<organism evidence="1 2">
    <name type="scientific">Streptomyces microflavus</name>
    <name type="common">Streptomyces lipmanii</name>
    <dbReference type="NCBI Taxonomy" id="1919"/>
    <lineage>
        <taxon>Bacteria</taxon>
        <taxon>Bacillati</taxon>
        <taxon>Actinomycetota</taxon>
        <taxon>Actinomycetes</taxon>
        <taxon>Kitasatosporales</taxon>
        <taxon>Streptomycetaceae</taxon>
        <taxon>Streptomyces</taxon>
    </lineage>
</organism>
<geneLocation type="plasmid" evidence="1 2">
    <name>unnamed1</name>
</geneLocation>
<evidence type="ECO:0000313" key="1">
    <source>
        <dbReference type="EMBL" id="QKW48019.1"/>
    </source>
</evidence>
<evidence type="ECO:0000313" key="2">
    <source>
        <dbReference type="Proteomes" id="UP000509345"/>
    </source>
</evidence>
<keyword evidence="1" id="KW-0614">Plasmid</keyword>
<dbReference type="Proteomes" id="UP000509345">
    <property type="component" value="Plasmid unnamed1"/>
</dbReference>
<sequence length="63" mass="6451">MAKVIERAGVGELYGHDFGGGEVVLFASGPDADALFASGPDADALFATMSPVLRDPRDVARSG</sequence>
<dbReference type="AlphaFoldDB" id="A0A7H8N0T8"/>
<gene>
    <name evidence="1" type="ORF">HUT09_36655</name>
</gene>
<reference evidence="1 2" key="1">
    <citation type="submission" date="2020-06" db="EMBL/GenBank/DDBJ databases">
        <title>Genome mining for natural products.</title>
        <authorList>
            <person name="Zhang B."/>
            <person name="Shi J."/>
            <person name="Ge H."/>
        </authorList>
    </citation>
    <scope>NUCLEOTIDE SEQUENCE [LARGE SCALE GENOMIC DNA]</scope>
    <source>
        <strain evidence="1 2">NA06532</strain>
        <plasmid evidence="1 2">unnamed1</plasmid>
    </source>
</reference>
<name>A0A7H8N0T8_STRMI</name>
<protein>
    <submittedName>
        <fullName evidence="1">Uncharacterized protein</fullName>
    </submittedName>
</protein>
<dbReference type="GeneID" id="87636792"/>
<dbReference type="EMBL" id="CP054927">
    <property type="protein sequence ID" value="QKW48019.1"/>
    <property type="molecule type" value="Genomic_DNA"/>
</dbReference>